<evidence type="ECO:0000259" key="2">
    <source>
        <dbReference type="Pfam" id="PF26188"/>
    </source>
</evidence>
<dbReference type="InterPro" id="IPR050870">
    <property type="entry name" value="FAST_kinase"/>
</dbReference>
<keyword evidence="4" id="KW-1185">Reference proteome</keyword>
<dbReference type="GO" id="GO:0044528">
    <property type="term" value="P:regulation of mitochondrial mRNA stability"/>
    <property type="evidence" value="ECO:0007669"/>
    <property type="project" value="TreeGrafter"/>
</dbReference>
<evidence type="ECO:0000313" key="4">
    <source>
        <dbReference type="Proteomes" id="UP001178507"/>
    </source>
</evidence>
<dbReference type="GO" id="GO:0003723">
    <property type="term" value="F:RNA binding"/>
    <property type="evidence" value="ECO:0007669"/>
    <property type="project" value="TreeGrafter"/>
</dbReference>
<dbReference type="AlphaFoldDB" id="A0AA36MFR4"/>
<dbReference type="GO" id="GO:0035770">
    <property type="term" value="C:ribonucleoprotein granule"/>
    <property type="evidence" value="ECO:0007669"/>
    <property type="project" value="TreeGrafter"/>
</dbReference>
<dbReference type="Pfam" id="PF26188">
    <property type="entry name" value="RESC6"/>
    <property type="match status" value="1"/>
</dbReference>
<proteinExistence type="predicted"/>
<protein>
    <recommendedName>
        <fullName evidence="2">RNA-editing substrate-binding complex 6 protein domain-containing protein</fullName>
    </recommendedName>
</protein>
<dbReference type="PANTHER" id="PTHR21228:SF40">
    <property type="entry name" value="LD45607P"/>
    <property type="match status" value="1"/>
</dbReference>
<dbReference type="GO" id="GO:0005759">
    <property type="term" value="C:mitochondrial matrix"/>
    <property type="evidence" value="ECO:0007669"/>
    <property type="project" value="TreeGrafter"/>
</dbReference>
<gene>
    <name evidence="3" type="ORF">EVOR1521_LOCUS804</name>
</gene>
<sequence>MQWVRGSGVRLTPSQLKNEKRRRKRPCGAGASGRDTMGIQTVPINEEIMRLGSWRQVLQHALKRGEFMDELNAVTALHRAAKLYREDDGGRTPLEEIHQDPGFQNLLELTRHFVQRCRPQQIANALWAFAVLNFQPKELLQLLCRYGAERLDSFLPQNVSNSIWALGTLGFAYPRLLELVPRHVEANVRDYTPQDLSNTCWAYARLQQQCDPLFRLIIKESLIQLPRFKPQNMSNLVWACATVMYKDEAAMRTIASFACTRVAEFGTQELSNLTWGLATLGILCEDWMDCSGAEMAKRSAECCPQDLSNTLWAYGTLKHKVNEHLRVINWEVMRQIEWFSPQGLSNVIWGLSAIKYRDIKALTCISEEVIRRPAEQLTPSDISTLLYSFAVLAWQHEDAVLKLRRCVRLKMSQLQSRDVANVSWALVTLSHRDDGLFRLLMEKAGTVITEFTVAGLCNVAWAFVRFGLDVPKSVAQGIAEETLRMRPEFVEEPGSGVLLSDAVCSEWVQHVSPSLFQLCDQVGREPYEAVKSFLEDWENIPALGCSQGEAERFQARVTGFKTIQLGRRMTCELLRGLGMLEEDPELFMPLRRMREEWLLRNIQALYEQDPNDATMKHKTTCTYQLRLGSGWQGPAVTASGTPMEEPIRFVACVVEHSRSNDAEFQVLNKAADQLLGSGITEGLVRLDVSEMPCLSCLGALRQFQKSFPKVQLCVSFSIRKVSDMSEDCDDINRLACQSAGAKA</sequence>
<dbReference type="InterPro" id="IPR058917">
    <property type="entry name" value="RESC6_dom"/>
</dbReference>
<feature type="domain" description="RNA-editing substrate-binding complex 6 protein" evidence="2">
    <location>
        <begin position="113"/>
        <end position="280"/>
    </location>
</feature>
<accession>A0AA36MFR4</accession>
<evidence type="ECO:0000256" key="1">
    <source>
        <dbReference type="SAM" id="MobiDB-lite"/>
    </source>
</evidence>
<feature type="region of interest" description="Disordered" evidence="1">
    <location>
        <begin position="1"/>
        <end position="36"/>
    </location>
</feature>
<dbReference type="InterPro" id="IPR032721">
    <property type="entry name" value="Toxin-deaminase"/>
</dbReference>
<organism evidence="3 4">
    <name type="scientific">Effrenium voratum</name>
    <dbReference type="NCBI Taxonomy" id="2562239"/>
    <lineage>
        <taxon>Eukaryota</taxon>
        <taxon>Sar</taxon>
        <taxon>Alveolata</taxon>
        <taxon>Dinophyceae</taxon>
        <taxon>Suessiales</taxon>
        <taxon>Symbiodiniaceae</taxon>
        <taxon>Effrenium</taxon>
    </lineage>
</organism>
<reference evidence="3" key="1">
    <citation type="submission" date="2023-08" db="EMBL/GenBank/DDBJ databases">
        <authorList>
            <person name="Chen Y."/>
            <person name="Shah S."/>
            <person name="Dougan E. K."/>
            <person name="Thang M."/>
            <person name="Chan C."/>
        </authorList>
    </citation>
    <scope>NUCLEOTIDE SEQUENCE</scope>
</reference>
<dbReference type="EMBL" id="CAUJNA010000002">
    <property type="protein sequence ID" value="CAJ1370169.1"/>
    <property type="molecule type" value="Genomic_DNA"/>
</dbReference>
<dbReference type="GO" id="GO:0000963">
    <property type="term" value="P:mitochondrial RNA processing"/>
    <property type="evidence" value="ECO:0007669"/>
    <property type="project" value="TreeGrafter"/>
</dbReference>
<dbReference type="Proteomes" id="UP001178507">
    <property type="component" value="Unassembled WGS sequence"/>
</dbReference>
<dbReference type="Pfam" id="PF14424">
    <property type="entry name" value="Toxin-deaminase"/>
    <property type="match status" value="1"/>
</dbReference>
<name>A0AA36MFR4_9DINO</name>
<evidence type="ECO:0000313" key="3">
    <source>
        <dbReference type="EMBL" id="CAJ1370169.1"/>
    </source>
</evidence>
<comment type="caution">
    <text evidence="3">The sequence shown here is derived from an EMBL/GenBank/DDBJ whole genome shotgun (WGS) entry which is preliminary data.</text>
</comment>
<dbReference type="PANTHER" id="PTHR21228">
    <property type="entry name" value="FAST LEU-RICH DOMAIN-CONTAINING"/>
    <property type="match status" value="1"/>
</dbReference>